<dbReference type="AlphaFoldDB" id="A0A9W9D8L5"/>
<dbReference type="GO" id="GO:0003824">
    <property type="term" value="F:catalytic activity"/>
    <property type="evidence" value="ECO:0007669"/>
    <property type="project" value="InterPro"/>
</dbReference>
<protein>
    <recommendedName>
        <fullName evidence="1">MOSC domain-containing protein</fullName>
    </recommendedName>
</protein>
<dbReference type="Proteomes" id="UP001140510">
    <property type="component" value="Unassembled WGS sequence"/>
</dbReference>
<feature type="domain" description="MOSC" evidence="1">
    <location>
        <begin position="124"/>
        <end position="278"/>
    </location>
</feature>
<dbReference type="GO" id="GO:0030170">
    <property type="term" value="F:pyridoxal phosphate binding"/>
    <property type="evidence" value="ECO:0007669"/>
    <property type="project" value="InterPro"/>
</dbReference>
<dbReference type="PROSITE" id="PS51340">
    <property type="entry name" value="MOSC"/>
    <property type="match status" value="1"/>
</dbReference>
<evidence type="ECO:0000313" key="3">
    <source>
        <dbReference type="Proteomes" id="UP001140510"/>
    </source>
</evidence>
<organism evidence="2 3">
    <name type="scientific">Didymella pomorum</name>
    <dbReference type="NCBI Taxonomy" id="749634"/>
    <lineage>
        <taxon>Eukaryota</taxon>
        <taxon>Fungi</taxon>
        <taxon>Dikarya</taxon>
        <taxon>Ascomycota</taxon>
        <taxon>Pezizomycotina</taxon>
        <taxon>Dothideomycetes</taxon>
        <taxon>Pleosporomycetidae</taxon>
        <taxon>Pleosporales</taxon>
        <taxon>Pleosporineae</taxon>
        <taxon>Didymellaceae</taxon>
        <taxon>Didymella</taxon>
    </lineage>
</organism>
<dbReference type="GO" id="GO:0030151">
    <property type="term" value="F:molybdenum ion binding"/>
    <property type="evidence" value="ECO:0007669"/>
    <property type="project" value="InterPro"/>
</dbReference>
<accession>A0A9W9D8L5</accession>
<dbReference type="SUPFAM" id="SSF50800">
    <property type="entry name" value="PK beta-barrel domain-like"/>
    <property type="match status" value="1"/>
</dbReference>
<dbReference type="InterPro" id="IPR005302">
    <property type="entry name" value="MoCF_Sase_C"/>
</dbReference>
<dbReference type="EMBL" id="JAPEVA010000034">
    <property type="protein sequence ID" value="KAJ4405466.1"/>
    <property type="molecule type" value="Genomic_DNA"/>
</dbReference>
<dbReference type="InterPro" id="IPR011037">
    <property type="entry name" value="Pyrv_Knase-like_insert_dom_sf"/>
</dbReference>
<dbReference type="OrthoDB" id="17255at2759"/>
<reference evidence="2" key="1">
    <citation type="submission" date="2022-10" db="EMBL/GenBank/DDBJ databases">
        <title>Tapping the CABI collections for fungal endophytes: first genome assemblies for Collariella, Neodidymelliopsis, Ascochyta clinopodiicola, Didymella pomorum, Didymosphaeria variabile, Neocosmospora piperis and Neocucurbitaria cava.</title>
        <authorList>
            <person name="Hill R."/>
        </authorList>
    </citation>
    <scope>NUCLEOTIDE SEQUENCE</scope>
    <source>
        <strain evidence="2">IMI 355091</strain>
    </source>
</reference>
<dbReference type="SUPFAM" id="SSF141673">
    <property type="entry name" value="MOSC N-terminal domain-like"/>
    <property type="match status" value="1"/>
</dbReference>
<dbReference type="Pfam" id="PF03473">
    <property type="entry name" value="MOSC"/>
    <property type="match status" value="1"/>
</dbReference>
<sequence length="300" mass="33563">MYSGFHLQMVLFKQIVENGPDGKVLTVTRVGGENPNPKQLSWTGSEYQIQVPLRPNVNGLKELNLDLHGSATDTYDMGDTISAWLTKYMGFETRLVYIGQHSRLVLGSGAPNGDMAYAKRFPLTAPVRRMLPSLLKVPAERITFQDIGQYLVVTKESNDEVSSRLADGISMDITKFRPNIVVSGAPTAYDEDYWAEMVFPGGIKMKFGGTCWRCQAITVDYKTGKKAEDESGAVWKKLAKDRRVDKGWKYGPVFGKYSYTSLGDKGKMVKVGDVVRLTKRTRERPVFDWPLPKAVVSAFK</sequence>
<keyword evidence="3" id="KW-1185">Reference proteome</keyword>
<name>A0A9W9D8L5_9PLEO</name>
<comment type="caution">
    <text evidence="2">The sequence shown here is derived from an EMBL/GenBank/DDBJ whole genome shotgun (WGS) entry which is preliminary data.</text>
</comment>
<gene>
    <name evidence="2" type="ORF">N0V91_005206</name>
</gene>
<proteinExistence type="predicted"/>
<evidence type="ECO:0000313" key="2">
    <source>
        <dbReference type="EMBL" id="KAJ4405466.1"/>
    </source>
</evidence>
<evidence type="ECO:0000259" key="1">
    <source>
        <dbReference type="PROSITE" id="PS51340"/>
    </source>
</evidence>